<sequence>MISSSLLISSSSLPPPPPPPAAASVAILERKSDGSLGLVQVTQDFQSLAYLIDKIQQKFYNFLIHRLSACLMFRKIQVTQNKETLYLVHDKLLDLLKNCFNGNNQHPLL</sequence>
<protein>
    <submittedName>
        <fullName evidence="2">Uncharacterized protein</fullName>
    </submittedName>
</protein>
<dbReference type="EMBL" id="JARYMX010000007">
    <property type="protein sequence ID" value="KAJ9540001.1"/>
    <property type="molecule type" value="Genomic_DNA"/>
</dbReference>
<accession>A0AA38SQ90</accession>
<evidence type="ECO:0000313" key="2">
    <source>
        <dbReference type="EMBL" id="KAJ9540001.1"/>
    </source>
</evidence>
<keyword evidence="3" id="KW-1185">Reference proteome</keyword>
<proteinExistence type="predicted"/>
<gene>
    <name evidence="2" type="ORF">OSB04_026507</name>
</gene>
<reference evidence="2" key="1">
    <citation type="submission" date="2023-03" db="EMBL/GenBank/DDBJ databases">
        <title>Chromosome-scale reference genome and RAD-based genetic map of yellow starthistle (Centaurea solstitialis) reveal putative structural variation and QTLs associated with invader traits.</title>
        <authorList>
            <person name="Reatini B."/>
            <person name="Cang F.A."/>
            <person name="Jiang Q."/>
            <person name="Mckibben M.T.W."/>
            <person name="Barker M.S."/>
            <person name="Rieseberg L.H."/>
            <person name="Dlugosch K.M."/>
        </authorList>
    </citation>
    <scope>NUCLEOTIDE SEQUENCE</scope>
    <source>
        <strain evidence="2">CAN-66</strain>
        <tissue evidence="2">Leaf</tissue>
    </source>
</reference>
<organism evidence="2 3">
    <name type="scientific">Centaurea solstitialis</name>
    <name type="common">yellow star-thistle</name>
    <dbReference type="NCBI Taxonomy" id="347529"/>
    <lineage>
        <taxon>Eukaryota</taxon>
        <taxon>Viridiplantae</taxon>
        <taxon>Streptophyta</taxon>
        <taxon>Embryophyta</taxon>
        <taxon>Tracheophyta</taxon>
        <taxon>Spermatophyta</taxon>
        <taxon>Magnoliopsida</taxon>
        <taxon>eudicotyledons</taxon>
        <taxon>Gunneridae</taxon>
        <taxon>Pentapetalae</taxon>
        <taxon>asterids</taxon>
        <taxon>campanulids</taxon>
        <taxon>Asterales</taxon>
        <taxon>Asteraceae</taxon>
        <taxon>Carduoideae</taxon>
        <taxon>Cardueae</taxon>
        <taxon>Centaureinae</taxon>
        <taxon>Centaurea</taxon>
    </lineage>
</organism>
<dbReference type="Proteomes" id="UP001172457">
    <property type="component" value="Chromosome 7"/>
</dbReference>
<comment type="caution">
    <text evidence="2">The sequence shown here is derived from an EMBL/GenBank/DDBJ whole genome shotgun (WGS) entry which is preliminary data.</text>
</comment>
<evidence type="ECO:0000313" key="3">
    <source>
        <dbReference type="Proteomes" id="UP001172457"/>
    </source>
</evidence>
<feature type="region of interest" description="Disordered" evidence="1">
    <location>
        <begin position="1"/>
        <end position="23"/>
    </location>
</feature>
<evidence type="ECO:0000256" key="1">
    <source>
        <dbReference type="SAM" id="MobiDB-lite"/>
    </source>
</evidence>
<name>A0AA38SQ90_9ASTR</name>
<dbReference type="AlphaFoldDB" id="A0AA38SQ90"/>
<feature type="compositionally biased region" description="Low complexity" evidence="1">
    <location>
        <begin position="1"/>
        <end position="12"/>
    </location>
</feature>